<keyword evidence="2" id="KW-1185">Reference proteome</keyword>
<name>A0ABY8VPD2_9CORY</name>
<evidence type="ECO:0000313" key="2">
    <source>
        <dbReference type="Proteomes" id="UP001238805"/>
    </source>
</evidence>
<protein>
    <submittedName>
        <fullName evidence="1">Uncharacterized protein</fullName>
    </submittedName>
</protein>
<sequence length="124" mass="14051">MHPTCTSYAPGHNVHFVQAGLAHRQPGEIKKFDALAHDGNWLTLEMDGEIHRAWNHDPDRVRDIYDAAVALRATPHTGQVPLYFTSVRLFSVRSGRSNLLMYAGWDGHTECSQHETTTFLNREP</sequence>
<accession>A0ABY8VPD2</accession>
<evidence type="ECO:0000313" key="1">
    <source>
        <dbReference type="EMBL" id="WIM70942.1"/>
    </source>
</evidence>
<dbReference type="EMBL" id="CP126970">
    <property type="protein sequence ID" value="WIM70942.1"/>
    <property type="molecule type" value="Genomic_DNA"/>
</dbReference>
<proteinExistence type="predicted"/>
<dbReference type="RefSeq" id="WP_284875522.1">
    <property type="nucleotide sequence ID" value="NZ_CP126970.1"/>
</dbReference>
<dbReference type="Proteomes" id="UP001238805">
    <property type="component" value="Chromosome"/>
</dbReference>
<reference evidence="1 2" key="1">
    <citation type="submission" date="2023-05" db="EMBL/GenBank/DDBJ databases">
        <title>Corynebacterium suedekumii sp. nov. and Corynebacterium breve sp. nov. isolated from raw cow's milk.</title>
        <authorList>
            <person name="Baer M.K."/>
            <person name="Mehl L."/>
            <person name="Hellmuth R."/>
            <person name="Marke G."/>
            <person name="Lipski A."/>
        </authorList>
    </citation>
    <scope>NUCLEOTIDE SEQUENCE [LARGE SCALE GENOMIC DNA]</scope>
    <source>
        <strain evidence="1 2">LM112</strain>
    </source>
</reference>
<organism evidence="1 2">
    <name type="scientific">Corynebacterium suedekumii</name>
    <dbReference type="NCBI Taxonomy" id="3049801"/>
    <lineage>
        <taxon>Bacteria</taxon>
        <taxon>Bacillati</taxon>
        <taxon>Actinomycetota</taxon>
        <taxon>Actinomycetes</taxon>
        <taxon>Mycobacteriales</taxon>
        <taxon>Corynebacteriaceae</taxon>
        <taxon>Corynebacterium</taxon>
    </lineage>
</organism>
<gene>
    <name evidence="1" type="ORF">QP029_03730</name>
</gene>